<dbReference type="PROSITE" id="PS00387">
    <property type="entry name" value="PPASE"/>
    <property type="match status" value="1"/>
</dbReference>
<dbReference type="GeneID" id="55999292"/>
<dbReference type="AlphaFoldDB" id="A0A7H8RDS6"/>
<keyword evidence="8" id="KW-1185">Reference proteome</keyword>
<dbReference type="GO" id="GO:0000287">
    <property type="term" value="F:magnesium ion binding"/>
    <property type="evidence" value="ECO:0007669"/>
    <property type="project" value="InterPro"/>
</dbReference>
<evidence type="ECO:0000256" key="2">
    <source>
        <dbReference type="ARBA" id="ARBA00006220"/>
    </source>
</evidence>
<dbReference type="EC" id="3.6.1.1" evidence="3"/>
<organism evidence="7 8">
    <name type="scientific">Talaromyces rugulosus</name>
    <name type="common">Penicillium rugulosum</name>
    <dbReference type="NCBI Taxonomy" id="121627"/>
    <lineage>
        <taxon>Eukaryota</taxon>
        <taxon>Fungi</taxon>
        <taxon>Dikarya</taxon>
        <taxon>Ascomycota</taxon>
        <taxon>Pezizomycotina</taxon>
        <taxon>Eurotiomycetes</taxon>
        <taxon>Eurotiomycetidae</taxon>
        <taxon>Eurotiales</taxon>
        <taxon>Trichocomaceae</taxon>
        <taxon>Talaromyces</taxon>
        <taxon>Talaromyces sect. Islandici</taxon>
    </lineage>
</organism>
<evidence type="ECO:0000256" key="5">
    <source>
        <dbReference type="ARBA" id="ARBA00022801"/>
    </source>
</evidence>
<evidence type="ECO:0000256" key="4">
    <source>
        <dbReference type="ARBA" id="ARBA00022723"/>
    </source>
</evidence>
<keyword evidence="5" id="KW-0378">Hydrolase</keyword>
<dbReference type="EMBL" id="CP055903">
    <property type="protein sequence ID" value="QKX64640.1"/>
    <property type="molecule type" value="Genomic_DNA"/>
</dbReference>
<dbReference type="SUPFAM" id="SSF50324">
    <property type="entry name" value="Inorganic pyrophosphatase"/>
    <property type="match status" value="1"/>
</dbReference>
<dbReference type="Proteomes" id="UP000509510">
    <property type="component" value="Chromosome VI"/>
</dbReference>
<dbReference type="RefSeq" id="XP_035350813.1">
    <property type="nucleotide sequence ID" value="XM_035494920.1"/>
</dbReference>
<dbReference type="GO" id="GO:0005737">
    <property type="term" value="C:cytoplasm"/>
    <property type="evidence" value="ECO:0007669"/>
    <property type="project" value="InterPro"/>
</dbReference>
<proteinExistence type="inferred from homology"/>
<evidence type="ECO:0000256" key="6">
    <source>
        <dbReference type="ARBA" id="ARBA00022842"/>
    </source>
</evidence>
<dbReference type="PANTHER" id="PTHR10286">
    <property type="entry name" value="INORGANIC PYROPHOSPHATASE"/>
    <property type="match status" value="1"/>
</dbReference>
<dbReference type="GO" id="GO:0006796">
    <property type="term" value="P:phosphate-containing compound metabolic process"/>
    <property type="evidence" value="ECO:0007669"/>
    <property type="project" value="InterPro"/>
</dbReference>
<comment type="similarity">
    <text evidence="2">Belongs to the PPase family.</text>
</comment>
<dbReference type="KEGG" id="trg:TRUGW13939_11815"/>
<protein>
    <recommendedName>
        <fullName evidence="3">inorganic diphosphatase</fullName>
        <ecNumber evidence="3">3.6.1.1</ecNumber>
    </recommendedName>
</protein>
<dbReference type="OrthoDB" id="1608002at2759"/>
<keyword evidence="4" id="KW-0479">Metal-binding</keyword>
<sequence length="120" mass="13429">MVVEIPRGTNEKLEIAKEVRGNPIEQDTIDGKPRRVAAVFHFKGYPCNYGAFPQTWEDPRALDPETNVKGDDDPLDAFLDQGETDWKVMVVDVEDPLATKLNNVSDIEAKMPGFLASLRN</sequence>
<dbReference type="InterPro" id="IPR036649">
    <property type="entry name" value="Pyrophosphatase_sf"/>
</dbReference>
<dbReference type="Pfam" id="PF00719">
    <property type="entry name" value="Pyrophosphatase"/>
    <property type="match status" value="1"/>
</dbReference>
<evidence type="ECO:0000256" key="1">
    <source>
        <dbReference type="ARBA" id="ARBA00001946"/>
    </source>
</evidence>
<dbReference type="GO" id="GO:0004427">
    <property type="term" value="F:inorganic diphosphate phosphatase activity"/>
    <property type="evidence" value="ECO:0007669"/>
    <property type="project" value="UniProtKB-EC"/>
</dbReference>
<gene>
    <name evidence="7" type="ORF">TRUGW13939_11815</name>
</gene>
<dbReference type="InterPro" id="IPR008162">
    <property type="entry name" value="Pyrophosphatase"/>
</dbReference>
<name>A0A7H8RDS6_TALRU</name>
<keyword evidence="6" id="KW-0460">Magnesium</keyword>
<dbReference type="Gene3D" id="3.90.80.10">
    <property type="entry name" value="Inorganic pyrophosphatase"/>
    <property type="match status" value="2"/>
</dbReference>
<evidence type="ECO:0000256" key="3">
    <source>
        <dbReference type="ARBA" id="ARBA00012146"/>
    </source>
</evidence>
<evidence type="ECO:0000313" key="7">
    <source>
        <dbReference type="EMBL" id="QKX64640.1"/>
    </source>
</evidence>
<reference evidence="8" key="1">
    <citation type="submission" date="2020-06" db="EMBL/GenBank/DDBJ databases">
        <title>A chromosome-scale genome assembly of Talaromyces rugulosus W13939.</title>
        <authorList>
            <person name="Wang B."/>
            <person name="Guo L."/>
            <person name="Ye K."/>
            <person name="Wang L."/>
        </authorList>
    </citation>
    <scope>NUCLEOTIDE SEQUENCE [LARGE SCALE GENOMIC DNA]</scope>
    <source>
        <strain evidence="8">W13939</strain>
    </source>
</reference>
<evidence type="ECO:0000313" key="8">
    <source>
        <dbReference type="Proteomes" id="UP000509510"/>
    </source>
</evidence>
<comment type="cofactor">
    <cofactor evidence="1">
        <name>Mg(2+)</name>
        <dbReference type="ChEBI" id="CHEBI:18420"/>
    </cofactor>
</comment>
<accession>A0A7H8RDS6</accession>